<dbReference type="Gene3D" id="1.20.120.1870">
    <property type="entry name" value="Fic/DOC protein, Fido domain"/>
    <property type="match status" value="1"/>
</dbReference>
<dbReference type="EMBL" id="MHOP01000023">
    <property type="protein sequence ID" value="OGZ65342.1"/>
    <property type="molecule type" value="Genomic_DNA"/>
</dbReference>
<evidence type="ECO:0000313" key="2">
    <source>
        <dbReference type="EMBL" id="OGZ65342.1"/>
    </source>
</evidence>
<dbReference type="Proteomes" id="UP000178774">
    <property type="component" value="Unassembled WGS sequence"/>
</dbReference>
<dbReference type="InterPro" id="IPR003812">
    <property type="entry name" value="Fido"/>
</dbReference>
<dbReference type="InterPro" id="IPR053737">
    <property type="entry name" value="Type_II_TA_Toxin"/>
</dbReference>
<proteinExistence type="predicted"/>
<sequence length="331" mass="38322">MEKEIKKGEIIIYQSADKKVRIDVNLDQDTVWLTQDRMAELFGKGRSTIAEHILNVFKERELDKNSVCRDFRRTGKDGKEYEVQHYNLDVIISVGYRVKSLQGTKFRIWATNTLKNYLVKGYAINEKRLLEANSKFNELQEAIDFLRKKSKYDLLAGQEQEILDLLSSYSKTLTLLEQYDKEKVALVKNGKGKFILTYEDVLKVINALKNELVTKEEAGEFFGIENSDKLKGIVGNLYQTFDKKELYFSIEEKAAHLLYFIIKDHPLVDGNKRTGAFLFVYFLDRNNYLYKESGERKINDNALTALALLIAVSDRQEKDKLVKIVTNLLKG</sequence>
<dbReference type="InterPro" id="IPR006440">
    <property type="entry name" value="Doc"/>
</dbReference>
<dbReference type="Pfam" id="PF13310">
    <property type="entry name" value="Virulence_RhuM"/>
    <property type="match status" value="1"/>
</dbReference>
<dbReference type="PANTHER" id="PTHR35810:SF1">
    <property type="entry name" value="CYTOPLASMIC PROTEIN"/>
    <property type="match status" value="1"/>
</dbReference>
<evidence type="ECO:0000313" key="3">
    <source>
        <dbReference type="Proteomes" id="UP000178774"/>
    </source>
</evidence>
<dbReference type="SUPFAM" id="SSF140931">
    <property type="entry name" value="Fic-like"/>
    <property type="match status" value="1"/>
</dbReference>
<dbReference type="InterPro" id="IPR011204">
    <property type="entry name" value="Virulence_RhuM-like"/>
</dbReference>
<protein>
    <recommendedName>
        <fullName evidence="1">Fido domain-containing protein</fullName>
    </recommendedName>
</protein>
<dbReference type="PANTHER" id="PTHR35810">
    <property type="entry name" value="CYTOPLASMIC PROTEIN-RELATED"/>
    <property type="match status" value="1"/>
</dbReference>
<feature type="domain" description="Fido" evidence="1">
    <location>
        <begin position="196"/>
        <end position="327"/>
    </location>
</feature>
<accession>A0A1G2HS30</accession>
<dbReference type="NCBIfam" id="TIGR01550">
    <property type="entry name" value="DOC_P1"/>
    <property type="match status" value="1"/>
</dbReference>
<dbReference type="InterPro" id="IPR036597">
    <property type="entry name" value="Fido-like_dom_sf"/>
</dbReference>
<dbReference type="Pfam" id="PF02661">
    <property type="entry name" value="Fic"/>
    <property type="match status" value="1"/>
</dbReference>
<gene>
    <name evidence="2" type="ORF">A2822_02400</name>
</gene>
<dbReference type="PROSITE" id="PS51459">
    <property type="entry name" value="FIDO"/>
    <property type="match status" value="1"/>
</dbReference>
<dbReference type="AlphaFoldDB" id="A0A1G2HS30"/>
<reference evidence="2 3" key="1">
    <citation type="journal article" date="2016" name="Nat. Commun.">
        <title>Thousands of microbial genomes shed light on interconnected biogeochemical processes in an aquifer system.</title>
        <authorList>
            <person name="Anantharaman K."/>
            <person name="Brown C.T."/>
            <person name="Hug L.A."/>
            <person name="Sharon I."/>
            <person name="Castelle C.J."/>
            <person name="Probst A.J."/>
            <person name="Thomas B.C."/>
            <person name="Singh A."/>
            <person name="Wilkins M.J."/>
            <person name="Karaoz U."/>
            <person name="Brodie E.L."/>
            <person name="Williams K.H."/>
            <person name="Hubbard S.S."/>
            <person name="Banfield J.F."/>
        </authorList>
    </citation>
    <scope>NUCLEOTIDE SEQUENCE [LARGE SCALE GENOMIC DNA]</scope>
</reference>
<name>A0A1G2HS30_9BACT</name>
<organism evidence="2 3">
    <name type="scientific">Candidatus Staskawiczbacteria bacterium RIFCSPHIGHO2_01_FULL_41_41</name>
    <dbReference type="NCBI Taxonomy" id="1802203"/>
    <lineage>
        <taxon>Bacteria</taxon>
        <taxon>Candidatus Staskawicziibacteriota</taxon>
    </lineage>
</organism>
<dbReference type="GO" id="GO:0016301">
    <property type="term" value="F:kinase activity"/>
    <property type="evidence" value="ECO:0007669"/>
    <property type="project" value="InterPro"/>
</dbReference>
<evidence type="ECO:0000259" key="1">
    <source>
        <dbReference type="PROSITE" id="PS51459"/>
    </source>
</evidence>
<comment type="caution">
    <text evidence="2">The sequence shown here is derived from an EMBL/GenBank/DDBJ whole genome shotgun (WGS) entry which is preliminary data.</text>
</comment>